<gene>
    <name evidence="3" type="ORF">LH29_01800</name>
</gene>
<dbReference type="Proteomes" id="UP000032544">
    <property type="component" value="Unassembled WGS sequence"/>
</dbReference>
<keyword evidence="2" id="KW-1133">Transmembrane helix</keyword>
<sequence>MKKHNFFWISYSDLMTSMFFVMMVLFIVTIIKLRGTIEALEEEKEILQTVQKNVEQLQDRNDLFIYDSKYKRYTLKFDVQFVTDSSAISSTSLENYHTTRTKLVETGTELKKIIDNLKYLQRTDSAYQNVSYMIVVAGSASKSGKEDHNFELSYLRAYNLYKFWRDEGKIDFDEESYHELVEFQIAGNGIGGVGRFEPDPGKNFTTRNQRFIINVVPKIGSYNVNKDETSTNLDFR</sequence>
<evidence type="ECO:0008006" key="5">
    <source>
        <dbReference type="Google" id="ProtNLM"/>
    </source>
</evidence>
<dbReference type="RefSeq" id="WP_045025832.1">
    <property type="nucleotide sequence ID" value="NZ_JRHC01000001.1"/>
</dbReference>
<dbReference type="AlphaFoldDB" id="A0A0D8JBC4"/>
<comment type="caution">
    <text evidence="3">The sequence shown here is derived from an EMBL/GenBank/DDBJ whole genome shotgun (WGS) entry which is preliminary data.</text>
</comment>
<evidence type="ECO:0000256" key="2">
    <source>
        <dbReference type="SAM" id="Phobius"/>
    </source>
</evidence>
<keyword evidence="2" id="KW-0472">Membrane</keyword>
<feature type="coiled-coil region" evidence="1">
    <location>
        <begin position="30"/>
        <end position="60"/>
    </location>
</feature>
<dbReference type="EMBL" id="JRHC01000001">
    <property type="protein sequence ID" value="KJF44275.1"/>
    <property type="molecule type" value="Genomic_DNA"/>
</dbReference>
<dbReference type="Gene3D" id="3.30.1330.60">
    <property type="entry name" value="OmpA-like domain"/>
    <property type="match status" value="1"/>
</dbReference>
<proteinExistence type="predicted"/>
<keyword evidence="4" id="KW-1185">Reference proteome</keyword>
<accession>A0A0D8JBC4</accession>
<keyword evidence="1" id="KW-0175">Coiled coil</keyword>
<evidence type="ECO:0000313" key="4">
    <source>
        <dbReference type="Proteomes" id="UP000032544"/>
    </source>
</evidence>
<dbReference type="OrthoDB" id="1036975at2"/>
<dbReference type="InterPro" id="IPR036737">
    <property type="entry name" value="OmpA-like_sf"/>
</dbReference>
<feature type="transmembrane region" description="Helical" evidence="2">
    <location>
        <begin position="6"/>
        <end position="31"/>
    </location>
</feature>
<protein>
    <recommendedName>
        <fullName evidence="5">OmpA-like domain-containing protein</fullName>
    </recommendedName>
</protein>
<reference evidence="3 4" key="1">
    <citation type="submission" date="2014-09" db="EMBL/GenBank/DDBJ databases">
        <title>Draft Genome Sequence of Draconibacterium sp. JN14CK-3.</title>
        <authorList>
            <person name="Dong C."/>
            <person name="Lai Q."/>
            <person name="Shao Z."/>
        </authorList>
    </citation>
    <scope>NUCLEOTIDE SEQUENCE [LARGE SCALE GENOMIC DNA]</scope>
    <source>
        <strain evidence="3 4">JN14CK-3</strain>
    </source>
</reference>
<name>A0A0D8JBC4_9BACT</name>
<evidence type="ECO:0000313" key="3">
    <source>
        <dbReference type="EMBL" id="KJF44275.1"/>
    </source>
</evidence>
<keyword evidence="2" id="KW-0812">Transmembrane</keyword>
<organism evidence="3 4">
    <name type="scientific">Draconibacterium sediminis</name>
    <dbReference type="NCBI Taxonomy" id="1544798"/>
    <lineage>
        <taxon>Bacteria</taxon>
        <taxon>Pseudomonadati</taxon>
        <taxon>Bacteroidota</taxon>
        <taxon>Bacteroidia</taxon>
        <taxon>Marinilabiliales</taxon>
        <taxon>Prolixibacteraceae</taxon>
        <taxon>Draconibacterium</taxon>
    </lineage>
</organism>
<evidence type="ECO:0000256" key="1">
    <source>
        <dbReference type="SAM" id="Coils"/>
    </source>
</evidence>
<dbReference type="STRING" id="1544798.LH29_01800"/>